<dbReference type="EMBL" id="QOIM01000033">
    <property type="protein sequence ID" value="RCG18563.1"/>
    <property type="molecule type" value="Genomic_DNA"/>
</dbReference>
<evidence type="ECO:0000256" key="2">
    <source>
        <dbReference type="ARBA" id="ARBA00022777"/>
    </source>
</evidence>
<dbReference type="OrthoDB" id="4629915at2"/>
<dbReference type="PIRSF" id="PIRSF036625">
    <property type="entry name" value="GAF_ANTAR"/>
    <property type="match status" value="1"/>
</dbReference>
<evidence type="ECO:0000313" key="7">
    <source>
        <dbReference type="Proteomes" id="UP000253507"/>
    </source>
</evidence>
<dbReference type="Pfam" id="PF13185">
    <property type="entry name" value="GAF_2"/>
    <property type="match status" value="1"/>
</dbReference>
<dbReference type="Gene3D" id="1.10.10.10">
    <property type="entry name" value="Winged helix-like DNA-binding domain superfamily/Winged helix DNA-binding domain"/>
    <property type="match status" value="1"/>
</dbReference>
<evidence type="ECO:0000259" key="5">
    <source>
        <dbReference type="PROSITE" id="PS50921"/>
    </source>
</evidence>
<dbReference type="SMART" id="SM01012">
    <property type="entry name" value="ANTAR"/>
    <property type="match status" value="1"/>
</dbReference>
<protein>
    <submittedName>
        <fullName evidence="6">ANTAR domain-containing protein</fullName>
    </submittedName>
</protein>
<dbReference type="InterPro" id="IPR029016">
    <property type="entry name" value="GAF-like_dom_sf"/>
</dbReference>
<dbReference type="Proteomes" id="UP000253507">
    <property type="component" value="Unassembled WGS sequence"/>
</dbReference>
<evidence type="ECO:0000256" key="1">
    <source>
        <dbReference type="ARBA" id="ARBA00022679"/>
    </source>
</evidence>
<comment type="caution">
    <text evidence="6">The sequence shown here is derived from an EMBL/GenBank/DDBJ whole genome shotgun (WGS) entry which is preliminary data.</text>
</comment>
<keyword evidence="1" id="KW-0808">Transferase</keyword>
<dbReference type="InterPro" id="IPR003018">
    <property type="entry name" value="GAF"/>
</dbReference>
<dbReference type="InterPro" id="IPR012074">
    <property type="entry name" value="GAF_ANTAR"/>
</dbReference>
<reference evidence="6 7" key="1">
    <citation type="submission" date="2018-06" db="EMBL/GenBank/DDBJ databases">
        <title>Streptomyces reniochalinae sp. nov. and Streptomyces diacarnus sp. nov. from marine sponges.</title>
        <authorList>
            <person name="Li L."/>
        </authorList>
    </citation>
    <scope>NUCLEOTIDE SEQUENCE [LARGE SCALE GENOMIC DNA]</scope>
    <source>
        <strain evidence="6 7">LHW50302</strain>
    </source>
</reference>
<dbReference type="GO" id="GO:0016301">
    <property type="term" value="F:kinase activity"/>
    <property type="evidence" value="ECO:0007669"/>
    <property type="project" value="UniProtKB-KW"/>
</dbReference>
<evidence type="ECO:0000256" key="4">
    <source>
        <dbReference type="ARBA" id="ARBA00023163"/>
    </source>
</evidence>
<name>A0A367EKS8_9ACTN</name>
<dbReference type="InterPro" id="IPR005561">
    <property type="entry name" value="ANTAR"/>
</dbReference>
<keyword evidence="3" id="KW-0805">Transcription regulation</keyword>
<proteinExistence type="predicted"/>
<dbReference type="SUPFAM" id="SSF52172">
    <property type="entry name" value="CheY-like"/>
    <property type="match status" value="1"/>
</dbReference>
<dbReference type="InterPro" id="IPR036388">
    <property type="entry name" value="WH-like_DNA-bd_sf"/>
</dbReference>
<keyword evidence="2" id="KW-0418">Kinase</keyword>
<evidence type="ECO:0000313" key="6">
    <source>
        <dbReference type="EMBL" id="RCG18563.1"/>
    </source>
</evidence>
<organism evidence="6 7">
    <name type="scientific">Streptomyces reniochalinae</name>
    <dbReference type="NCBI Taxonomy" id="2250578"/>
    <lineage>
        <taxon>Bacteria</taxon>
        <taxon>Bacillati</taxon>
        <taxon>Actinomycetota</taxon>
        <taxon>Actinomycetes</taxon>
        <taxon>Kitasatosporales</taxon>
        <taxon>Streptomycetaceae</taxon>
        <taxon>Streptomyces</taxon>
    </lineage>
</organism>
<accession>A0A367EKS8</accession>
<dbReference type="Gene3D" id="3.30.450.40">
    <property type="match status" value="1"/>
</dbReference>
<gene>
    <name evidence="6" type="ORF">DQ392_14370</name>
</gene>
<dbReference type="Pfam" id="PF03861">
    <property type="entry name" value="ANTAR"/>
    <property type="match status" value="1"/>
</dbReference>
<dbReference type="GO" id="GO:0003723">
    <property type="term" value="F:RNA binding"/>
    <property type="evidence" value="ECO:0007669"/>
    <property type="project" value="InterPro"/>
</dbReference>
<keyword evidence="4" id="KW-0804">Transcription</keyword>
<dbReference type="PROSITE" id="PS50921">
    <property type="entry name" value="ANTAR"/>
    <property type="match status" value="1"/>
</dbReference>
<keyword evidence="7" id="KW-1185">Reference proteome</keyword>
<sequence length="221" mass="24225">MARDLLAQTSVDKTLDRIVAHAVKLVDGCQDSGVLVIEGGRRVRTLAANSDLVHTSDAVQEEVGEGPCFDAARYAHEVYRIEDVTREEERWARYVPRARELGIGSIMGFCLYTEDDNLGALNMYSPHPGAFTERSEHIGWLLASHAAVAFSSARSHAQLETAMASRHDIGAAMGILMERYSIPAQQAFTVLKESSQTQNVKLRDIARTVAETGEIPGAVDR</sequence>
<feature type="domain" description="ANTAR" evidence="5">
    <location>
        <begin position="149"/>
        <end position="210"/>
    </location>
</feature>
<evidence type="ECO:0000256" key="3">
    <source>
        <dbReference type="ARBA" id="ARBA00023015"/>
    </source>
</evidence>
<dbReference type="AlphaFoldDB" id="A0A367EKS8"/>
<dbReference type="InterPro" id="IPR011006">
    <property type="entry name" value="CheY-like_superfamily"/>
</dbReference>
<dbReference type="SUPFAM" id="SSF55781">
    <property type="entry name" value="GAF domain-like"/>
    <property type="match status" value="1"/>
</dbReference>